<evidence type="ECO:0000256" key="1">
    <source>
        <dbReference type="SAM" id="MobiDB-lite"/>
    </source>
</evidence>
<feature type="region of interest" description="Disordered" evidence="1">
    <location>
        <begin position="1"/>
        <end position="44"/>
    </location>
</feature>
<gene>
    <name evidence="2" type="ORF">GCM10010384_17350</name>
</gene>
<evidence type="ECO:0000313" key="3">
    <source>
        <dbReference type="Proteomes" id="UP000653308"/>
    </source>
</evidence>
<evidence type="ECO:0000313" key="2">
    <source>
        <dbReference type="EMBL" id="GGY12567.1"/>
    </source>
</evidence>
<feature type="compositionally biased region" description="Polar residues" evidence="1">
    <location>
        <begin position="94"/>
        <end position="111"/>
    </location>
</feature>
<organism evidence="2 3">
    <name type="scientific">Streptomyces djakartensis</name>
    <dbReference type="NCBI Taxonomy" id="68193"/>
    <lineage>
        <taxon>Bacteria</taxon>
        <taxon>Bacillati</taxon>
        <taxon>Actinomycetota</taxon>
        <taxon>Actinomycetes</taxon>
        <taxon>Kitasatosporales</taxon>
        <taxon>Streptomycetaceae</taxon>
        <taxon>Streptomyces</taxon>
    </lineage>
</organism>
<reference evidence="3" key="1">
    <citation type="journal article" date="2019" name="Int. J. Syst. Evol. Microbiol.">
        <title>The Global Catalogue of Microorganisms (GCM) 10K type strain sequencing project: providing services to taxonomists for standard genome sequencing and annotation.</title>
        <authorList>
            <consortium name="The Broad Institute Genomics Platform"/>
            <consortium name="The Broad Institute Genome Sequencing Center for Infectious Disease"/>
            <person name="Wu L."/>
            <person name="Ma J."/>
        </authorList>
    </citation>
    <scope>NUCLEOTIDE SEQUENCE [LARGE SCALE GENOMIC DNA]</scope>
    <source>
        <strain evidence="3">JCM 4957</strain>
    </source>
</reference>
<keyword evidence="3" id="KW-1185">Reference proteome</keyword>
<comment type="caution">
    <text evidence="2">The sequence shown here is derived from an EMBL/GenBank/DDBJ whole genome shotgun (WGS) entry which is preliminary data.</text>
</comment>
<accession>A0ABQ2ZE49</accession>
<proteinExistence type="predicted"/>
<dbReference type="Proteomes" id="UP000653308">
    <property type="component" value="Unassembled WGS sequence"/>
</dbReference>
<protein>
    <submittedName>
        <fullName evidence="2">Uncharacterized protein</fullName>
    </submittedName>
</protein>
<dbReference type="EMBL" id="BMWE01000004">
    <property type="protein sequence ID" value="GGY12567.1"/>
    <property type="molecule type" value="Genomic_DNA"/>
</dbReference>
<name>A0ABQ2ZE49_9ACTN</name>
<feature type="region of interest" description="Disordered" evidence="1">
    <location>
        <begin position="66"/>
        <end position="119"/>
    </location>
</feature>
<sequence length="135" mass="14700">MLATPAVVMPFTHTRSGRSSMKEPVQSPAREMVRRKPDSPGAGTLANECHWLSGLRLIAVEEPANGVSPWSKRASTTCAEGRSRRTSTLRSRSQGRATLKVTTARTPTSTGPGDDSSVCVRNRARAVQPPKRWIF</sequence>